<feature type="compositionally biased region" description="Basic residues" evidence="1">
    <location>
        <begin position="15"/>
        <end position="24"/>
    </location>
</feature>
<feature type="compositionally biased region" description="Polar residues" evidence="1">
    <location>
        <begin position="117"/>
        <end position="127"/>
    </location>
</feature>
<feature type="region of interest" description="Disordered" evidence="1">
    <location>
        <begin position="105"/>
        <end position="127"/>
    </location>
</feature>
<reference evidence="2" key="1">
    <citation type="submission" date="2021-05" db="EMBL/GenBank/DDBJ databases">
        <authorList>
            <person name="Alioto T."/>
            <person name="Alioto T."/>
            <person name="Gomez Garrido J."/>
        </authorList>
    </citation>
    <scope>NUCLEOTIDE SEQUENCE</scope>
</reference>
<feature type="compositionally biased region" description="Polar residues" evidence="1">
    <location>
        <begin position="63"/>
        <end position="73"/>
    </location>
</feature>
<protein>
    <submittedName>
        <fullName evidence="2">(northern house mosquito) hypothetical protein</fullName>
    </submittedName>
</protein>
<sequence length="127" mass="13744">MPFRRRSITWFAWSTRRKTPRGKRCAPTSQPTASTPRTMSAPGPTPPKPCPKRSKCSKASTRCGPSTSTKWTGPSSSAAPSWTATIWNATCARSAAKSTRACASTVIASPRNAKPTWKSSRPNRSSF</sequence>
<evidence type="ECO:0000313" key="2">
    <source>
        <dbReference type="EMBL" id="CAG6464471.1"/>
    </source>
</evidence>
<dbReference type="AlphaFoldDB" id="A0A8D8FAK8"/>
<organism evidence="2">
    <name type="scientific">Culex pipiens</name>
    <name type="common">House mosquito</name>
    <dbReference type="NCBI Taxonomy" id="7175"/>
    <lineage>
        <taxon>Eukaryota</taxon>
        <taxon>Metazoa</taxon>
        <taxon>Ecdysozoa</taxon>
        <taxon>Arthropoda</taxon>
        <taxon>Hexapoda</taxon>
        <taxon>Insecta</taxon>
        <taxon>Pterygota</taxon>
        <taxon>Neoptera</taxon>
        <taxon>Endopterygota</taxon>
        <taxon>Diptera</taxon>
        <taxon>Nematocera</taxon>
        <taxon>Culicoidea</taxon>
        <taxon>Culicidae</taxon>
        <taxon>Culicinae</taxon>
        <taxon>Culicini</taxon>
        <taxon>Culex</taxon>
        <taxon>Culex</taxon>
    </lineage>
</organism>
<name>A0A8D8FAK8_CULPI</name>
<feature type="region of interest" description="Disordered" evidence="1">
    <location>
        <begin position="14"/>
        <end position="80"/>
    </location>
</feature>
<feature type="compositionally biased region" description="Polar residues" evidence="1">
    <location>
        <begin position="27"/>
        <end position="38"/>
    </location>
</feature>
<accession>A0A8D8FAK8</accession>
<evidence type="ECO:0000256" key="1">
    <source>
        <dbReference type="SAM" id="MobiDB-lite"/>
    </source>
</evidence>
<proteinExistence type="predicted"/>
<dbReference type="EMBL" id="HBUE01051132">
    <property type="protein sequence ID" value="CAG6464471.1"/>
    <property type="molecule type" value="Transcribed_RNA"/>
</dbReference>